<proteinExistence type="predicted"/>
<dbReference type="Proteomes" id="UP001281761">
    <property type="component" value="Unassembled WGS sequence"/>
</dbReference>
<dbReference type="EMBL" id="JARBJD010000032">
    <property type="protein sequence ID" value="KAK2959149.1"/>
    <property type="molecule type" value="Genomic_DNA"/>
</dbReference>
<feature type="compositionally biased region" description="Low complexity" evidence="2">
    <location>
        <begin position="4001"/>
        <end position="4020"/>
    </location>
</feature>
<comment type="caution">
    <text evidence="3">The sequence shown here is derived from an EMBL/GenBank/DDBJ whole genome shotgun (WGS) entry which is preliminary data.</text>
</comment>
<protein>
    <recommendedName>
        <fullName evidence="5">Dynein heavy chain</fullName>
    </recommendedName>
</protein>
<keyword evidence="4" id="KW-1185">Reference proteome</keyword>
<feature type="region of interest" description="Disordered" evidence="2">
    <location>
        <begin position="3923"/>
        <end position="3943"/>
    </location>
</feature>
<feature type="compositionally biased region" description="Basic residues" evidence="2">
    <location>
        <begin position="930"/>
        <end position="944"/>
    </location>
</feature>
<feature type="compositionally biased region" description="Polar residues" evidence="2">
    <location>
        <begin position="4096"/>
        <end position="4106"/>
    </location>
</feature>
<evidence type="ECO:0000313" key="4">
    <source>
        <dbReference type="Proteomes" id="UP001281761"/>
    </source>
</evidence>
<feature type="region of interest" description="Disordered" evidence="2">
    <location>
        <begin position="3997"/>
        <end position="4028"/>
    </location>
</feature>
<gene>
    <name evidence="3" type="ORF">BLNAU_5944</name>
</gene>
<feature type="region of interest" description="Disordered" evidence="2">
    <location>
        <begin position="4080"/>
        <end position="4106"/>
    </location>
</feature>
<feature type="compositionally biased region" description="Basic and acidic residues" evidence="2">
    <location>
        <begin position="4198"/>
        <end position="4220"/>
    </location>
</feature>
<sequence>MTNTKSDIALVHSEITRLQALLKEHLKDWTRSASALAINMEHAFCFEKTNSVSHQPAVSFPQFSLFAADIRIMSPFFGHILQSNTNINFLASRSLQKCYHALSMIPVHKLYYDQSIPDDLRSLLSPSLSKLTELVHDGQNIHKWSSRFLEDYSESALATVQELSREIFLLENTHTQIQNEIENATKNLSFEIPQHCFSLSEFKAHLSSICQHIMSTFATLDQTTKDTVSLMIQRHFQTNKILTATDTVQKELLHHSILTRSLALLNSKAADATVAYLKSTLESMKREKPVIILPIILHKGVLTLSAVHRFSFNHPFRTEKALSRNLSIFDLRRFITSQEKAKKSESASELVSTTTVNLFSVFEPLFATIKPLEGTEDIVQLTRKVTQTIGDIEETCRTYVEQIEQLSDIWNITPNELFNSFLNVKKIDTSQQCILVSDTKTTIPSLPLPLIVMIERSDLSPFGRPFSLGKSVSTHPLQDALGKTYNPPFAIWQEYISFIQSFSTKVDNIPSPPQMDLISIDIRLLREDLHSLAARWKHPLTQFLSAGIIRSLKLTKIIFKRFATFLRSNKTEMTLKETVDWMALCRDAVASLQSLPKFFSTTWSRIVLLRHVGIISSELFTLYQETAQMHQIFAQQDLLFIIDDWHIKQTSFSSLVNKKVSENLALIEETYKKLHNPASSPLHPSHTQDEVKDMLLQITIPSEEINSFLYAFAGYMIPPVQQIKTEFERIRDFHNDLGILWEIWRETNELIEQRLFTLPWTTLVEVMNRPDNRQTQRFLFSHPLEQLSRLQEDLHREQVFVELHQFLISLNSKWRLIQPLLGAPLNDWHWEALLTILNPTNETPPDLLKSAQAGTMMTHKLFEFCSEEVEQKTILTFLETVEKDDAMRRELGSIRSFCAQIPNPLMANELDPIEAPSPVVPSLSVTDKKKTSRSKSKKKKKRTLRPFPRVDHPKCIEMLEQCAIFRTHVATKLAVIGAKEIMDEAKLVLAVIFQITQFLEQLLVTREVVTQLITLNSIDTTSHSDIQKDTMEGFSRLSDDLRVIHFVVHPESERVCREMRRMTKEAQVLIHSPTHQRLVTIAKRNQPFLMLNMSQMISYLRSFSITQHHPATPIITTPLIPGVSKIFTTIRNVSKTATSGTGDFSIEVNELRASSGEIMRPTEGRIVIGTDIYLLPAYVRNTISHQLRLLMATVSAMDCPIYPQMFFLSVRVYISEMYRQLQTFLDQQRLADATALAESIQINLSFSLAFLMTLVRISKPLTNWSATVSRLLSRFQTIVEGLLDKLVRSHRKHTVSAEGEEEEEELESLYSIHQALDPNKKAVGSDELDEDEVDDDDIDAGDVEVDELFFFSLVRSLIFELHLRIKLFIVFVTSILPVNPALTAIDTNPFLTNNDFHHRTLSIDSTTTDETTKTFILTPPTYPSKDCATISVPVTQLYFGTETLDDPVTIDYAYDWIPFSPDDFAMPFTPSMIAYARVLTTCASDIITQVYPRTGILNVVKGNELEPVMSHAKSFAHSYGRNVNVFTFSPSTSLLLIKKTLATALLSGDWLLLAGLEHLSPFMQTSLTTWLRIIRLWRNSQPNVDGNAAFDLEGLSLDIRLPLQPWLVLGFYRRGDDYDGELPETLTNEFKVVAVPGPHDQEVFVPLILAEGFIHPELMQQHTKAFFSALCDLLPSQFKHQKQIFIDHCSSLTFLRQIATDCGIFMRIIMEEFEQNNTFSVKSRREFRAVVNGYPLNWALHHFQGVRIGNSSNREVAAECRALRHALERAAERLLSLLTPLSLISYSEPDKFHLENEHLVSVAQSVPTILDSIFSPVQDEPLKMPLDPVHQACMSGSLKPPLHAKAENSKFTLPEAIVPRDSQFAASVASLYSIFSTHPAIHLHGMSGSGKTNLVSVMSQVYSTFHSITPVIVHVQTPFVSVSAPTHASSMAGIHATFFHTLREFTQMETLKNQTPAPIWVLIDISTVSCLRVHGAILEELCGCSFSSMDLDVSLHFPEHCTLTLPKHSKIIFESSQPFFTSHHFIPSSTIPFTVSFDQPILMRWKLDHWIQHVKTEMDNSVLDVIPVMLRVNLTSVIDFFKLSDQNNTAQSQLSCSSLSGMLENTLIILRGVLKLDQVRFNRPLDGSLLRVYVLYACVRGFGSHFQEVPDAMNEYLTWFQKWKESIPDTFESPINASGRNMMRTIQQITPGGAVSEEMEGTKRPPSLAKQFDDYVKKTLLLENERYGDYPLWMYVPDVANKLLLPYTDVETENCLIPFNRTVRFDPSDWTRSGDFQNFVIPLLLLLDAGRHVAFVDDMPCEAKPIVSNILQTFVQEAKTNPVIQKCFTQATLDQITNFHHAPLFVSDLNINQRSSLPSEIITNTEHESTKSHILPIHFLMNDTDVSQFAPDGPTTSFHLSPLTTSSPRVIFGSPAVWIVSSSVLEARPDLAGPFSHTMVFSIDPLSLGNLSRLGEQIWDQKIRERLSLQLPEIIPLIFQMGMIPATLYIMTVVRSRSPYYVRVTVKQYLEVIRLMVSADAAIIENPTIFGWYWLWEIERVFLSMQLRADQQRFVQSLCRSSFINFFPASITNLDKKRTKDKKWSSSFLNHFISSPWPVDSLVPLDFTVYPYFFETITGRDNQRTTVINPDVTSPIQFLFNEINLRNPHDASHVDHRLSQLSAICLSHATTASYLQLFETLRYDTSPLFFTNTEGLSATTTLRSVLYFLGIPHTEVPFPYDGNSLSSFIDMFASCVARNCSEILPVSPSKFPKRPDISHRPTPSQILRQPEVKECFVVAIRHQTLVVYIFRLLVAVFVSRTYPFALTQGRINAQKQRVTNLSPDIETLLVYSMSRLVHFMGKESMDEEDVETVLRQASQRIRLVFLISNDSVTSVRDILDPLLNVGTIACPVSIDDHAKREIIANFLHRYITPLSFYFVRLSGTRRDSARDKDALNYRQFNSHRDQVVQTARMKAKERQRDADKSNDIVDSMFNALSDIFTRVHGAHSALGHTRTIWNVSDVDVFFGNIPTLNLSYEEFVRFLDLVCRLLVSTVGYLVAVKKSVSTSWTQFEVFKKKTEELRQTIVDSEMLVASQPSGEAMNDVVKMIDQAIRRRETMIREREDRINRVSDYNPIPESLNDTFKKLQRTVVSRMSDIFGFTDQTIVELNHAGMKNESLSILLDLVKELIYPNVDIKENFQTHVDALLLNLLSFNLGPVPLNKLMSLSRRLEIGVLPDLLPAIPEAACTLYNWMRNILRIKPDVYKTLDDETIRMFDSRFEIIHLESEVNKLRFDIQSLNEQKRKLSPLPVTSKDQPQSKAISNAKTCLLKAEDVVFTIDDVMKTISQELLNADENMTNALGDSIFTAAHFVFGPYFFGHSKLYFMNTIVKQILATHSIPFSSNVDPVMHLMSLQFDTLSQYGAELPRPAHRHSSAPKPLFMRSQSRQSMFTPQSRVSSKTHTVQNFQSRFEFLSDLMSNARMFPITMTSREVSELETDILEYADSHYDGRSAFTLRHFSHPVADAPIDLQRPQDTTNASQYMFSGCQKLYIDVLADIFYANGYVHVLTSPDNLKNYSMLPRFVPKVRFFLPNFMRIPLVVDPFEVYSGFPSSDNPSSQIFNLYKTFGIESPQDSPFVVSYIDKQADKKLLEALKTIGTHPTHTLVIRNLNDQTMTPLVTTFLTQYFLAKLASTRIQFTLQPSPEHEILSEMSTPLASPIHSSLLNSPPDYQYSNAQLSFNVDDRQTFKITFTPLQHGLSEDSFSFDLPDDMFLLLLSDTHPRSTFHGLWMSFVYPIIVSPTEEYVRVSTMHALARQLSEVLGQLSLMKSGGQTLSLIPNHKAAFNAQTKRLQSRRQLVNRLRLLSDRVVFPHLLIAPLNLKKTPLKEEDHVAFEFTGRDRISGLILRQPSDFQTEAHLPPLETASRSRTESIALNDDQLSFSGPYLLGRSPHQRDYEKPFRSHRRNVTEMDLMKIPLSRSIRTLSMSQLRAQSVSELSPVSSEKAFAASQLGQQQSVVETSLNSSNPSPSSKQSLPSAAPETEEMPTKLSDATEADMPEQLPRPSPEPDDQVARLSLTESVATLHEIKLPKFERVTLSRKNTKKNIHSPTGRDPASSPTTEDNTSVFHKFDLPSHFDEDSSIFPLHTLFVDHPDQSTANMTQASVAFIPSVHGTLTNLQVTSVNDSVEDALDSAGSHNEELHSLSHLSDTDMEIPHSASDDSSYRDGSETSSEHSDDQDPFRSSLNSMQSTHTATDDLSASDTSDQDLMAENVAALFLAFADWDPTHIEVTAPLTMLTNFISYNTTVESATNTELNLFALSFKWCFTRIAPLSDSVSTYLFLQMRITGHPFAQNATPFFALPTFHHIIQTVIDKSALALKEEYGQAPEKFAVEPGFPSNRPQDQSLQAILEDRQPAAQFNQSAFFRLLQRSPLESSPLNYSERTQTRILESTLHSLLSIASSQINKMDDFIPLLFFIVVNSGLPNAPLSHIELQILIHNRAFVYHLPPANMIQGPFVTLTTPAYEYHHGFDTIEMDELILPYETMCLYAHGLMPDNPVPVFLTDITWKNVFTLAAVLPSYRPFVEDLDDKTTQLFASIDHLPPVTSISDREKLFFDSMMFNMHSFEENSRKHQDSSTESDGYLIDVLDDESREFISRHSRKRSTLRKPIDDGKKLSPQQIMWMQWLQHPGLIQNPTPNREMNTLNLAQRTLFLLFVGQHDLTTIVRQVATLSKTVPLQFNTSDGHLPSIVTSATTTTRTKNHLVPSSSFFCGHSSLVEYVKSSIRNNGGKRSLRIALQQLTITSSEFSVSFRAEDVIGLISRTARMNSKDCLFVHLTDNVRSIIFQDARRNHLKSDFVLDSLWEITLQQLNRAVSMKAWVVISGLSLVTSSFIKLLTDWMREQSSTNLPPGLSDDEIFKEQTVIWFITTPIEEPILKIHFAHSSSEICSITNKVNLQIAHSFRGLLLQSLILIMENYPSDTLLKFATLVDPHATYDGIMFKSVCHIVFSIACINALLLEYVRIRVGDPDSKHFKLNLLDVISLLSTVMQRMRTVVKFHGKKKHALQNGIEGMDWVSFRYIVVHVVFSTITDRSLKAVTLELSSRILNSDRFGKNNGVFLYPNVPNPEDINALPDLDAFFRVVTVNPISPEESFIKRQQSIESKLGASIVEQCLAEIVKSNNILSPLMSDDKVRLFDPDLDTWTNRTSRQAFLTNFSSLATDATITHQEDIAISRIQKASIASSSSRYGTAIAHMKETLGFRYCSIEKLTAECHQIFGQNYKLPQVVLHLLREGHNFNIMLGRLYDFFGRWPAHLHSGDLPMDQISTVTHSVVDTIAPSLALGVFFKEKPSLSTFSVFLYNTDRRVDQLRNGFFIEMTTKRSVLNQTDFLLPPTFAKELQCFRRKVVPQGWVELVPGPLTRDYSMLECFEKYINRASELFKIFSFISPNARMILWEKDRSSLLNVPYVGNRVVYPHFSHFTFFTPLSFNVPSLLTSVRLDAVVRLLTTGTTFQYAIANSQPIRTSLINPADQKDPSTTLSNVAVVLVTTTLKSEASIARQGLDTARDQSPLFLGGTVLSANWRWGFDYDSLQFSVQSEAATGPPRTEIQATTRSLLPNSTVHTHSLLQLDSLHRFMRPNQSSHHPLLGLPFLRIEVVDVRSPPPFLSAQNTHSVPLMDPYTKKQAHTTSLLLHSSTPLVFGSVPLTMLSVCP</sequence>
<evidence type="ECO:0000256" key="2">
    <source>
        <dbReference type="SAM" id="MobiDB-lite"/>
    </source>
</evidence>
<feature type="compositionally biased region" description="Basic and acidic residues" evidence="2">
    <location>
        <begin position="3932"/>
        <end position="3943"/>
    </location>
</feature>
<feature type="region of interest" description="Disordered" evidence="2">
    <location>
        <begin position="4185"/>
        <end position="4242"/>
    </location>
</feature>
<keyword evidence="1" id="KW-0175">Coiled coil</keyword>
<feature type="region of interest" description="Disordered" evidence="2">
    <location>
        <begin position="919"/>
        <end position="944"/>
    </location>
</feature>
<reference evidence="3 4" key="1">
    <citation type="journal article" date="2022" name="bioRxiv">
        <title>Genomics of Preaxostyla Flagellates Illuminates Evolutionary Transitions and the Path Towards Mitochondrial Loss.</title>
        <authorList>
            <person name="Novak L.V.F."/>
            <person name="Treitli S.C."/>
            <person name="Pyrih J."/>
            <person name="Halakuc P."/>
            <person name="Pipaliya S.V."/>
            <person name="Vacek V."/>
            <person name="Brzon O."/>
            <person name="Soukal P."/>
            <person name="Eme L."/>
            <person name="Dacks J.B."/>
            <person name="Karnkowska A."/>
            <person name="Elias M."/>
            <person name="Hampl V."/>
        </authorList>
    </citation>
    <scope>NUCLEOTIDE SEQUENCE [LARGE SCALE GENOMIC DNA]</scope>
    <source>
        <strain evidence="3">NAU3</strain>
        <tissue evidence="3">Gut</tissue>
    </source>
</reference>
<evidence type="ECO:0000313" key="3">
    <source>
        <dbReference type="EMBL" id="KAK2959149.1"/>
    </source>
</evidence>
<feature type="compositionally biased region" description="Low complexity" evidence="2">
    <location>
        <begin position="4230"/>
        <end position="4242"/>
    </location>
</feature>
<name>A0ABQ9Y617_9EUKA</name>
<evidence type="ECO:0008006" key="5">
    <source>
        <dbReference type="Google" id="ProtNLM"/>
    </source>
</evidence>
<feature type="coiled-coil region" evidence="1">
    <location>
        <begin position="160"/>
        <end position="187"/>
    </location>
</feature>
<organism evidence="3 4">
    <name type="scientific">Blattamonas nauphoetae</name>
    <dbReference type="NCBI Taxonomy" id="2049346"/>
    <lineage>
        <taxon>Eukaryota</taxon>
        <taxon>Metamonada</taxon>
        <taxon>Preaxostyla</taxon>
        <taxon>Oxymonadida</taxon>
        <taxon>Blattamonas</taxon>
    </lineage>
</organism>
<evidence type="ECO:0000256" key="1">
    <source>
        <dbReference type="SAM" id="Coils"/>
    </source>
</evidence>
<accession>A0ABQ9Y617</accession>